<name>A0ABT0PJK8_9GAMM</name>
<dbReference type="Proteomes" id="UP001203338">
    <property type="component" value="Unassembled WGS sequence"/>
</dbReference>
<protein>
    <submittedName>
        <fullName evidence="1">DUF3605 domain-containing protein</fullName>
    </submittedName>
</protein>
<reference evidence="1 2" key="1">
    <citation type="submission" date="2022-05" db="EMBL/GenBank/DDBJ databases">
        <authorList>
            <person name="Park J.-S."/>
        </authorList>
    </citation>
    <scope>NUCLEOTIDE SEQUENCE [LARGE SCALE GENOMIC DNA]</scope>
    <source>
        <strain evidence="1 2">2012CJ34-2</strain>
    </source>
</reference>
<dbReference type="Pfam" id="PF12239">
    <property type="entry name" value="DUF3605"/>
    <property type="match status" value="1"/>
</dbReference>
<organism evidence="1 2">
    <name type="scientific">Parendozoicomonas callyspongiae</name>
    <dbReference type="NCBI Taxonomy" id="2942213"/>
    <lineage>
        <taxon>Bacteria</taxon>
        <taxon>Pseudomonadati</taxon>
        <taxon>Pseudomonadota</taxon>
        <taxon>Gammaproteobacteria</taxon>
        <taxon>Oceanospirillales</taxon>
        <taxon>Endozoicomonadaceae</taxon>
        <taxon>Parendozoicomonas</taxon>
    </lineage>
</organism>
<comment type="caution">
    <text evidence="1">The sequence shown here is derived from an EMBL/GenBank/DDBJ whole genome shotgun (WGS) entry which is preliminary data.</text>
</comment>
<evidence type="ECO:0000313" key="2">
    <source>
        <dbReference type="Proteomes" id="UP001203338"/>
    </source>
</evidence>
<accession>A0ABT0PJK8</accession>
<dbReference type="EMBL" id="JAMFLX010000028">
    <property type="protein sequence ID" value="MCL6271580.1"/>
    <property type="molecule type" value="Genomic_DNA"/>
</dbReference>
<dbReference type="RefSeq" id="WP_249701208.1">
    <property type="nucleotide sequence ID" value="NZ_JAMFLX010000028.1"/>
</dbReference>
<sequence length="205" mass="23803">MQSINISRIYQWILVTILLSSYGQAYSNPISWQELISPEFTPRRTPEQLNYYRNHLKTHRDLGFSPEVTALMGIFGLTAEQAQKCVTNGCPQEYRLAITTFPFWLETDIVHLVAFSNKPDWNRNKLLTGTKELLRKKLPEVFESGHFEYHIYINPPSRRSVRKLAHSHVFMRGVKPGRDIYQLVSRLPFSLPSVPPKSWQQVSAD</sequence>
<keyword evidence="2" id="KW-1185">Reference proteome</keyword>
<evidence type="ECO:0000313" key="1">
    <source>
        <dbReference type="EMBL" id="MCL6271580.1"/>
    </source>
</evidence>
<proteinExistence type="predicted"/>
<dbReference type="InterPro" id="IPR022036">
    <property type="entry name" value="DUF3605"/>
</dbReference>
<gene>
    <name evidence="1" type="ORF">M3P05_16815</name>
</gene>